<proteinExistence type="predicted"/>
<evidence type="ECO:0000256" key="1">
    <source>
        <dbReference type="SAM" id="Phobius"/>
    </source>
</evidence>
<sequence length="265" mass="27167">MRPYLMTRGIPRDLDYAFVGASPADPWWSPGGRELVVLEEPAVLARSAKGSLGMLVSGLPSSRRDVLGTRIRHTLVVDALEADPALAGRLAATALDPAGRERLGKELDEMLPIGRVEAVLSGDADGSEVGGLLERLLTAPGWETKPDGKGADREGSWAAPLGDPGARAAFLARVAALAEGREGHAFVSHSLTSVTGAGRAAAELPGHTAILLADGEIGGVVELGKVPGAVAAPPRRSAPPRPVPIIAAGSLTLVIALAVLAILLL</sequence>
<keyword evidence="1" id="KW-1133">Transmembrane helix</keyword>
<keyword evidence="3" id="KW-1185">Reference proteome</keyword>
<evidence type="ECO:0000313" key="3">
    <source>
        <dbReference type="Proteomes" id="UP000309174"/>
    </source>
</evidence>
<reference evidence="2 3" key="1">
    <citation type="submission" date="2019-05" db="EMBL/GenBank/DDBJ databases">
        <title>Draft genome sequence of Actinomadura sp. 14C53.</title>
        <authorList>
            <person name="Saricaoglu S."/>
            <person name="Isik K."/>
        </authorList>
    </citation>
    <scope>NUCLEOTIDE SEQUENCE [LARGE SCALE GENOMIC DNA]</scope>
    <source>
        <strain evidence="2 3">14C53</strain>
    </source>
</reference>
<dbReference type="RefSeq" id="WP_138643381.1">
    <property type="nucleotide sequence ID" value="NZ_VCKW01000006.1"/>
</dbReference>
<comment type="caution">
    <text evidence="2">The sequence shown here is derived from an EMBL/GenBank/DDBJ whole genome shotgun (WGS) entry which is preliminary data.</text>
</comment>
<dbReference type="OrthoDB" id="3401914at2"/>
<keyword evidence="1" id="KW-0472">Membrane</keyword>
<dbReference type="EMBL" id="VCKW01000006">
    <property type="protein sequence ID" value="TMR07010.1"/>
    <property type="molecule type" value="Genomic_DNA"/>
</dbReference>
<name>A0A5C4JJL8_9ACTN</name>
<organism evidence="2 3">
    <name type="scientific">Actinomadura soli</name>
    <dbReference type="NCBI Taxonomy" id="2508997"/>
    <lineage>
        <taxon>Bacteria</taxon>
        <taxon>Bacillati</taxon>
        <taxon>Actinomycetota</taxon>
        <taxon>Actinomycetes</taxon>
        <taxon>Streptosporangiales</taxon>
        <taxon>Thermomonosporaceae</taxon>
        <taxon>Actinomadura</taxon>
    </lineage>
</organism>
<dbReference type="Proteomes" id="UP000309174">
    <property type="component" value="Unassembled WGS sequence"/>
</dbReference>
<accession>A0A5C4JJL8</accession>
<feature type="transmembrane region" description="Helical" evidence="1">
    <location>
        <begin position="243"/>
        <end position="264"/>
    </location>
</feature>
<keyword evidence="1" id="KW-0812">Transmembrane</keyword>
<dbReference type="AlphaFoldDB" id="A0A5C4JJL8"/>
<evidence type="ECO:0000313" key="2">
    <source>
        <dbReference type="EMBL" id="TMR07010.1"/>
    </source>
</evidence>
<protein>
    <submittedName>
        <fullName evidence="2">Uncharacterized protein</fullName>
    </submittedName>
</protein>
<gene>
    <name evidence="2" type="ORF">ETD83_02400</name>
</gene>